<sequence length="206" mass="24151">MATVDKLIIMFNDEKVKLFIKGVEVEKEIVCNGTTYEIDLFFELEKTEPTVYYDQWNGKLWFEVFHTCKVDSKQAEDFAIANETLFEYKVPNCFNFVNNISLEGYEKRKLFIAEKYRKNGVYGCLISKTRQESLAYWKKSEKGNWTARIGEHSFTIIKSKFGENYGLIYGNGKCLWQYNGKKFLAIDDAKRNADFIAFKLYNGEKI</sequence>
<dbReference type="Proteomes" id="UP000095453">
    <property type="component" value="Unassembled WGS sequence"/>
</dbReference>
<dbReference type="Proteomes" id="UP000283701">
    <property type="component" value="Unassembled WGS sequence"/>
</dbReference>
<accession>A0A173TNR7</accession>
<dbReference type="RefSeq" id="WP_055168988.1">
    <property type="nucleotide sequence ID" value="NZ_CYXX01000010.1"/>
</dbReference>
<reference evidence="2 4" key="2">
    <citation type="submission" date="2018-08" db="EMBL/GenBank/DDBJ databases">
        <title>A genome reference for cultivated species of the human gut microbiota.</title>
        <authorList>
            <person name="Zou Y."/>
            <person name="Xue W."/>
            <person name="Luo G."/>
        </authorList>
    </citation>
    <scope>NUCLEOTIDE SEQUENCE [LARGE SCALE GENOMIC DNA]</scope>
    <source>
        <strain evidence="2 4">AM23-23AC</strain>
    </source>
</reference>
<dbReference type="EMBL" id="QRHP01000001">
    <property type="protein sequence ID" value="RHF87433.1"/>
    <property type="molecule type" value="Genomic_DNA"/>
</dbReference>
<evidence type="ECO:0000313" key="1">
    <source>
        <dbReference type="EMBL" id="CUN03839.1"/>
    </source>
</evidence>
<evidence type="ECO:0000313" key="3">
    <source>
        <dbReference type="Proteomes" id="UP000095453"/>
    </source>
</evidence>
<protein>
    <submittedName>
        <fullName evidence="1">Uncharacterized protein</fullName>
    </submittedName>
</protein>
<dbReference type="EMBL" id="CYXX01000010">
    <property type="protein sequence ID" value="CUN03839.1"/>
    <property type="molecule type" value="Genomic_DNA"/>
</dbReference>
<reference evidence="1 3" key="1">
    <citation type="submission" date="2015-09" db="EMBL/GenBank/DDBJ databases">
        <authorList>
            <consortium name="Pathogen Informatics"/>
        </authorList>
    </citation>
    <scope>NUCLEOTIDE SEQUENCE [LARGE SCALE GENOMIC DNA]</scope>
    <source>
        <strain evidence="1 3">2789STDY5608887</strain>
    </source>
</reference>
<proteinExistence type="predicted"/>
<evidence type="ECO:0000313" key="4">
    <source>
        <dbReference type="Proteomes" id="UP000283701"/>
    </source>
</evidence>
<organism evidence="1 3">
    <name type="scientific">Roseburia inulinivorans</name>
    <dbReference type="NCBI Taxonomy" id="360807"/>
    <lineage>
        <taxon>Bacteria</taxon>
        <taxon>Bacillati</taxon>
        <taxon>Bacillota</taxon>
        <taxon>Clostridia</taxon>
        <taxon>Lachnospirales</taxon>
        <taxon>Lachnospiraceae</taxon>
        <taxon>Roseburia</taxon>
    </lineage>
</organism>
<gene>
    <name evidence="2" type="ORF">DW654_01325</name>
    <name evidence="1" type="ORF">ERS852444_01609</name>
</gene>
<name>A0A173TNR7_9FIRM</name>
<dbReference type="AlphaFoldDB" id="A0A173TNR7"/>
<evidence type="ECO:0000313" key="2">
    <source>
        <dbReference type="EMBL" id="RHF87433.1"/>
    </source>
</evidence>